<keyword evidence="4" id="KW-1185">Reference proteome</keyword>
<dbReference type="RefSeq" id="WP_263721405.1">
    <property type="nucleotide sequence ID" value="NZ_JAOWLA010000007.1"/>
</dbReference>
<comment type="caution">
    <text evidence="3">The sequence shown here is derived from an EMBL/GenBank/DDBJ whole genome shotgun (WGS) entry which is preliminary data.</text>
</comment>
<organism evidence="3 4">
    <name type="scientific">Albidovulum sediminicola</name>
    <dbReference type="NCBI Taxonomy" id="2984331"/>
    <lineage>
        <taxon>Bacteria</taxon>
        <taxon>Pseudomonadati</taxon>
        <taxon>Pseudomonadota</taxon>
        <taxon>Alphaproteobacteria</taxon>
        <taxon>Rhodobacterales</taxon>
        <taxon>Paracoccaceae</taxon>
        <taxon>Albidovulum</taxon>
    </lineage>
</organism>
<dbReference type="Proteomes" id="UP001652503">
    <property type="component" value="Unassembled WGS sequence"/>
</dbReference>
<evidence type="ECO:0000256" key="2">
    <source>
        <dbReference type="SAM" id="SignalP"/>
    </source>
</evidence>
<accession>A0ABT2Z162</accession>
<name>A0ABT2Z162_9RHOB</name>
<evidence type="ECO:0000256" key="1">
    <source>
        <dbReference type="SAM" id="MobiDB-lite"/>
    </source>
</evidence>
<feature type="chain" id="PRO_5046585670" evidence="2">
    <location>
        <begin position="24"/>
        <end position="118"/>
    </location>
</feature>
<feature type="signal peptide" evidence="2">
    <location>
        <begin position="1"/>
        <end position="23"/>
    </location>
</feature>
<gene>
    <name evidence="3" type="ORF">OE647_09070</name>
</gene>
<dbReference type="EMBL" id="JAOWLA010000007">
    <property type="protein sequence ID" value="MCV2864885.1"/>
    <property type="molecule type" value="Genomic_DNA"/>
</dbReference>
<protein>
    <submittedName>
        <fullName evidence="3">Uncharacterized protein</fullName>
    </submittedName>
</protein>
<proteinExistence type="predicted"/>
<feature type="region of interest" description="Disordered" evidence="1">
    <location>
        <begin position="95"/>
        <end position="118"/>
    </location>
</feature>
<evidence type="ECO:0000313" key="3">
    <source>
        <dbReference type="EMBL" id="MCV2864885.1"/>
    </source>
</evidence>
<keyword evidence="2" id="KW-0732">Signal</keyword>
<reference evidence="3 4" key="1">
    <citation type="submission" date="2022-10" db="EMBL/GenBank/DDBJ databases">
        <title>Defluviimonas sp. nov., isolated from ocean surface water.</title>
        <authorList>
            <person name="He W."/>
            <person name="Wang L."/>
            <person name="Zhang D.-F."/>
        </authorList>
    </citation>
    <scope>NUCLEOTIDE SEQUENCE [LARGE SCALE GENOMIC DNA]</scope>
    <source>
        <strain evidence="3 4">WL0075</strain>
    </source>
</reference>
<sequence>MTPLARSAAAVAVSLALILTGWAAAFARGQVTDGHGQVLVLCAQGGLVQVTLDSQGRPTGESRLCPDLAANLMAALSAPLPDAALPRQALRLHINRAGRPEHGRDMPGNSARDPPFLV</sequence>
<evidence type="ECO:0000313" key="4">
    <source>
        <dbReference type="Proteomes" id="UP001652503"/>
    </source>
</evidence>